<gene>
    <name evidence="1" type="ORF">LNQ49_12050</name>
</gene>
<proteinExistence type="predicted"/>
<protein>
    <recommendedName>
        <fullName evidence="3">DKNYY family protein</fullName>
    </recommendedName>
</protein>
<dbReference type="PROSITE" id="PS51257">
    <property type="entry name" value="PROKAR_LIPOPROTEIN"/>
    <property type="match status" value="1"/>
</dbReference>
<dbReference type="EMBL" id="JAJJMO010000001">
    <property type="protein sequence ID" value="MCC9072313.1"/>
    <property type="molecule type" value="Genomic_DNA"/>
</dbReference>
<sequence>MNRIYITLFLLVLISCKKEPSLGPKWTEADKKASAPIKAVEEKRLKDDTIYINGNEDFNKRNFILVSLLSKKMDKDSIITTHHKLDFYTNKKKVASSKVTIFHYDAGSVWSASYGLSQLDNANVSRLIQVNCGYEACGYVQNTYLYYLTDNSVQLVHQWDSMSDGGWGSWLEFGGINPKNEPVSFYSKRVSYGGKEDVNDEEMGTVEHSDSTVFHLKNNKWEKRLLTPQDKVYWKKDITFNEFYPQTTE</sequence>
<evidence type="ECO:0000313" key="1">
    <source>
        <dbReference type="EMBL" id="MCC9072313.1"/>
    </source>
</evidence>
<keyword evidence="2" id="KW-1185">Reference proteome</keyword>
<evidence type="ECO:0000313" key="2">
    <source>
        <dbReference type="Proteomes" id="UP001430919"/>
    </source>
</evidence>
<reference evidence="1" key="1">
    <citation type="submission" date="2021-11" db="EMBL/GenBank/DDBJ databases">
        <title>Description of novel Flavobacterium species.</title>
        <authorList>
            <person name="Saticioglu I.B."/>
            <person name="Ay H."/>
            <person name="Altun S."/>
            <person name="Duman M."/>
        </authorList>
    </citation>
    <scope>NUCLEOTIDE SEQUENCE</scope>
    <source>
        <strain evidence="1">F-65</strain>
    </source>
</reference>
<organism evidence="1 2">
    <name type="scientific">Flavobacterium pisciphilum</name>
    <dbReference type="NCBI Taxonomy" id="2893755"/>
    <lineage>
        <taxon>Bacteria</taxon>
        <taxon>Pseudomonadati</taxon>
        <taxon>Bacteroidota</taxon>
        <taxon>Flavobacteriia</taxon>
        <taxon>Flavobacteriales</taxon>
        <taxon>Flavobacteriaceae</taxon>
        <taxon>Flavobacterium</taxon>
    </lineage>
</organism>
<comment type="caution">
    <text evidence="1">The sequence shown here is derived from an EMBL/GenBank/DDBJ whole genome shotgun (WGS) entry which is preliminary data.</text>
</comment>
<name>A0ABS8MUI1_9FLAO</name>
<accession>A0ABS8MUI1</accession>
<dbReference type="Proteomes" id="UP001430919">
    <property type="component" value="Unassembled WGS sequence"/>
</dbReference>
<dbReference type="RefSeq" id="WP_229989101.1">
    <property type="nucleotide sequence ID" value="NZ_JAJJMO010000001.1"/>
</dbReference>
<evidence type="ECO:0008006" key="3">
    <source>
        <dbReference type="Google" id="ProtNLM"/>
    </source>
</evidence>